<dbReference type="EMBL" id="NFEZ01000004">
    <property type="protein sequence ID" value="PLT43955.1"/>
    <property type="molecule type" value="Genomic_DNA"/>
</dbReference>
<organism evidence="2 3">
    <name type="scientific">Paenibacillus pasadenensis</name>
    <dbReference type="NCBI Taxonomy" id="217090"/>
    <lineage>
        <taxon>Bacteria</taxon>
        <taxon>Bacillati</taxon>
        <taxon>Bacillota</taxon>
        <taxon>Bacilli</taxon>
        <taxon>Bacillales</taxon>
        <taxon>Paenibacillaceae</taxon>
        <taxon>Paenibacillus</taxon>
    </lineage>
</organism>
<feature type="region of interest" description="Disordered" evidence="1">
    <location>
        <begin position="1"/>
        <end position="51"/>
    </location>
</feature>
<name>A0A2N5N0W2_9BACL</name>
<comment type="caution">
    <text evidence="2">The sequence shown here is derived from an EMBL/GenBank/DDBJ whole genome shotgun (WGS) entry which is preliminary data.</text>
</comment>
<accession>A0A2N5N0W2</accession>
<dbReference type="Proteomes" id="UP000234789">
    <property type="component" value="Unassembled WGS sequence"/>
</dbReference>
<reference evidence="2 3" key="1">
    <citation type="submission" date="2017-05" db="EMBL/GenBank/DDBJ databases">
        <title>Functional genome analysis of Paenibacillus pasadenensis strain R16: insights on endophytic life style and antifungal activity.</title>
        <authorList>
            <person name="Passera A."/>
            <person name="Marcolungo L."/>
            <person name="Casati P."/>
            <person name="Brasca M."/>
            <person name="Quaglino F."/>
            <person name="Delledonne M."/>
        </authorList>
    </citation>
    <scope>NUCLEOTIDE SEQUENCE [LARGE SCALE GENOMIC DNA]</scope>
    <source>
        <strain evidence="2 3">R16</strain>
    </source>
</reference>
<proteinExistence type="predicted"/>
<protein>
    <submittedName>
        <fullName evidence="2">Uncharacterized protein</fullName>
    </submittedName>
</protein>
<evidence type="ECO:0000313" key="2">
    <source>
        <dbReference type="EMBL" id="PLT43955.1"/>
    </source>
</evidence>
<feature type="compositionally biased region" description="Low complexity" evidence="1">
    <location>
        <begin position="1"/>
        <end position="16"/>
    </location>
</feature>
<sequence>MQDGSASSLSASPHGSGARRDADGSMPPRRSPAGQKGSSADGRGGLADISA</sequence>
<evidence type="ECO:0000313" key="3">
    <source>
        <dbReference type="Proteomes" id="UP000234789"/>
    </source>
</evidence>
<dbReference type="AlphaFoldDB" id="A0A2N5N0W2"/>
<evidence type="ECO:0000256" key="1">
    <source>
        <dbReference type="SAM" id="MobiDB-lite"/>
    </source>
</evidence>
<keyword evidence="3" id="KW-1185">Reference proteome</keyword>
<gene>
    <name evidence="2" type="ORF">B8V81_2386</name>
</gene>